<evidence type="ECO:0000259" key="3">
    <source>
        <dbReference type="Pfam" id="PF01551"/>
    </source>
</evidence>
<comment type="caution">
    <text evidence="4">The sequence shown here is derived from an EMBL/GenBank/DDBJ whole genome shotgun (WGS) entry which is preliminary data.</text>
</comment>
<keyword evidence="1" id="KW-0732">Signal</keyword>
<feature type="coiled-coil region" evidence="2">
    <location>
        <begin position="42"/>
        <end position="90"/>
    </location>
</feature>
<feature type="domain" description="M23ase beta-sheet core" evidence="3">
    <location>
        <begin position="312"/>
        <end position="401"/>
    </location>
</feature>
<feature type="coiled-coil region" evidence="2">
    <location>
        <begin position="168"/>
        <end position="195"/>
    </location>
</feature>
<dbReference type="GO" id="GO:0016787">
    <property type="term" value="F:hydrolase activity"/>
    <property type="evidence" value="ECO:0007669"/>
    <property type="project" value="UniProtKB-KW"/>
</dbReference>
<dbReference type="Proteomes" id="UP001589943">
    <property type="component" value="Unassembled WGS sequence"/>
</dbReference>
<dbReference type="RefSeq" id="WP_379481226.1">
    <property type="nucleotide sequence ID" value="NZ_JBHLTL010000006.1"/>
</dbReference>
<accession>A0ABV6PL30</accession>
<evidence type="ECO:0000256" key="1">
    <source>
        <dbReference type="ARBA" id="ARBA00022729"/>
    </source>
</evidence>
<dbReference type="InterPro" id="IPR011055">
    <property type="entry name" value="Dup_hybrid_motif"/>
</dbReference>
<dbReference type="InterPro" id="IPR016047">
    <property type="entry name" value="M23ase_b-sheet_dom"/>
</dbReference>
<dbReference type="SUPFAM" id="SSF51261">
    <property type="entry name" value="Duplicated hybrid motif"/>
    <property type="match status" value="1"/>
</dbReference>
<dbReference type="PANTHER" id="PTHR21666:SF289">
    <property type="entry name" value="L-ALA--D-GLU ENDOPEPTIDASE"/>
    <property type="match status" value="1"/>
</dbReference>
<protein>
    <submittedName>
        <fullName evidence="4">Murein hydrolase activator EnvC family protein</fullName>
    </submittedName>
</protein>
<dbReference type="Pfam" id="PF01551">
    <property type="entry name" value="Peptidase_M23"/>
    <property type="match status" value="1"/>
</dbReference>
<dbReference type="EMBL" id="JBHLTL010000006">
    <property type="protein sequence ID" value="MFC0589763.1"/>
    <property type="molecule type" value="Genomic_DNA"/>
</dbReference>
<keyword evidence="4" id="KW-0378">Hydrolase</keyword>
<reference evidence="4 5" key="1">
    <citation type="submission" date="2024-09" db="EMBL/GenBank/DDBJ databases">
        <authorList>
            <person name="Sun Q."/>
            <person name="Mori K."/>
        </authorList>
    </citation>
    <scope>NUCLEOTIDE SEQUENCE [LARGE SCALE GENOMIC DNA]</scope>
    <source>
        <strain evidence="4 5">NCAIM B.02537</strain>
    </source>
</reference>
<gene>
    <name evidence="4" type="ORF">ACFFF7_10095</name>
</gene>
<dbReference type="CDD" id="cd12797">
    <property type="entry name" value="M23_peptidase"/>
    <property type="match status" value="1"/>
</dbReference>
<name>A0ABV6PL30_9SPHN</name>
<evidence type="ECO:0000313" key="4">
    <source>
        <dbReference type="EMBL" id="MFC0589763.1"/>
    </source>
</evidence>
<proteinExistence type="predicted"/>
<sequence length="407" mass="42202">MVLRPLPLLLALAALPVLVALGGLGAQDILAPATPEDAARALAAAQAQQAEAGQRAQRLEVAAKSAVAEADRTAQESAALAARIQQAEATIAANQAQIAVVSGQRAALRATLAQHQQPLVRLTAALQRLSRRPPILSLLRPGSLRDTVYMRAVLQTMLPEVERRTIGLRSEIAKARTLEERARQANADLRASEADFAQRRQALAVLETRQRLASREASGVADREAERALALAEQARDLGGLVGELAKQGAARAELAALPGPVLRPPQPANAIVADAPPSAPSAAPALAGYQLPVAGRIVQGFGESAPGRPRSRGISLATNPLAQAVAPAAGRVAFAGPYEGYGLIVIIEHDGGWTSVITGLANLDTRVGQKLVAGSPLGIAGPGRPVVSVELRKGDEAVNPLEIGSR</sequence>
<dbReference type="InterPro" id="IPR050570">
    <property type="entry name" value="Cell_wall_metabolism_enzyme"/>
</dbReference>
<evidence type="ECO:0000313" key="5">
    <source>
        <dbReference type="Proteomes" id="UP001589943"/>
    </source>
</evidence>
<dbReference type="PANTHER" id="PTHR21666">
    <property type="entry name" value="PEPTIDASE-RELATED"/>
    <property type="match status" value="1"/>
</dbReference>
<keyword evidence="2" id="KW-0175">Coiled coil</keyword>
<dbReference type="Gene3D" id="2.70.70.10">
    <property type="entry name" value="Glucose Permease (Domain IIA)"/>
    <property type="match status" value="1"/>
</dbReference>
<keyword evidence="5" id="KW-1185">Reference proteome</keyword>
<evidence type="ECO:0000256" key="2">
    <source>
        <dbReference type="SAM" id="Coils"/>
    </source>
</evidence>
<organism evidence="4 5">
    <name type="scientific">Novosphingobium aquiterrae</name>
    <dbReference type="NCBI Taxonomy" id="624388"/>
    <lineage>
        <taxon>Bacteria</taxon>
        <taxon>Pseudomonadati</taxon>
        <taxon>Pseudomonadota</taxon>
        <taxon>Alphaproteobacteria</taxon>
        <taxon>Sphingomonadales</taxon>
        <taxon>Sphingomonadaceae</taxon>
        <taxon>Novosphingobium</taxon>
    </lineage>
</organism>